<name>A0A8S3XV81_PARAO</name>
<evidence type="ECO:0000256" key="1">
    <source>
        <dbReference type="ARBA" id="ARBA00022694"/>
    </source>
</evidence>
<evidence type="ECO:0000313" key="6">
    <source>
        <dbReference type="Proteomes" id="UP000691718"/>
    </source>
</evidence>
<dbReference type="PROSITE" id="PS50984">
    <property type="entry name" value="TRUD"/>
    <property type="match status" value="1"/>
</dbReference>
<dbReference type="Pfam" id="PF01142">
    <property type="entry name" value="TruD"/>
    <property type="match status" value="2"/>
</dbReference>
<dbReference type="InterPro" id="IPR011760">
    <property type="entry name" value="PsdUridine_synth_TruD_insert"/>
</dbReference>
<feature type="region of interest" description="Disordered" evidence="3">
    <location>
        <begin position="476"/>
        <end position="536"/>
    </location>
</feature>
<gene>
    <name evidence="5" type="ORF">PAPOLLO_LOCUS22450</name>
</gene>
<dbReference type="InterPro" id="IPR001656">
    <property type="entry name" value="PsdUridine_synth_TruD"/>
</dbReference>
<feature type="compositionally biased region" description="Basic and acidic residues" evidence="3">
    <location>
        <begin position="518"/>
        <end position="531"/>
    </location>
</feature>
<feature type="compositionally biased region" description="Acidic residues" evidence="3">
    <location>
        <begin position="477"/>
        <end position="489"/>
    </location>
</feature>
<dbReference type="AlphaFoldDB" id="A0A8S3XV81"/>
<dbReference type="EMBL" id="CAJQZP010001376">
    <property type="protein sequence ID" value="CAG5042579.1"/>
    <property type="molecule type" value="Genomic_DNA"/>
</dbReference>
<keyword evidence="6" id="KW-1185">Reference proteome</keyword>
<feature type="compositionally biased region" description="Basic and acidic residues" evidence="3">
    <location>
        <begin position="758"/>
        <end position="767"/>
    </location>
</feature>
<comment type="caution">
    <text evidence="5">The sequence shown here is derived from an EMBL/GenBank/DDBJ whole genome shotgun (WGS) entry which is preliminary data.</text>
</comment>
<dbReference type="OrthoDB" id="447290at2759"/>
<organism evidence="5 6">
    <name type="scientific">Parnassius apollo</name>
    <name type="common">Apollo butterfly</name>
    <name type="synonym">Papilio apollo</name>
    <dbReference type="NCBI Taxonomy" id="110799"/>
    <lineage>
        <taxon>Eukaryota</taxon>
        <taxon>Metazoa</taxon>
        <taxon>Ecdysozoa</taxon>
        <taxon>Arthropoda</taxon>
        <taxon>Hexapoda</taxon>
        <taxon>Insecta</taxon>
        <taxon>Pterygota</taxon>
        <taxon>Neoptera</taxon>
        <taxon>Endopterygota</taxon>
        <taxon>Lepidoptera</taxon>
        <taxon>Glossata</taxon>
        <taxon>Ditrysia</taxon>
        <taxon>Papilionoidea</taxon>
        <taxon>Papilionidae</taxon>
        <taxon>Parnassiinae</taxon>
        <taxon>Parnassini</taxon>
        <taxon>Parnassius</taxon>
        <taxon>Parnassius</taxon>
    </lineage>
</organism>
<feature type="compositionally biased region" description="Basic and acidic residues" evidence="3">
    <location>
        <begin position="697"/>
        <end position="712"/>
    </location>
</feature>
<protein>
    <submittedName>
        <fullName evidence="5">(apollo) hypothetical protein</fullName>
    </submittedName>
</protein>
<feature type="compositionally biased region" description="Basic and acidic residues" evidence="3">
    <location>
        <begin position="720"/>
        <end position="734"/>
    </location>
</feature>
<sequence>MSNNWNANNRDRRGRSGPNWGGRGGHGGRGRGGRGGNRGSWPRPNFYDQQMGAFGDQRGGGGNRNNFGDRYPNRQWQNRPNRDTPGKRLSEEDIGVTEYMSEHEGFNGIIKCRYSDFQVSEINEKGEIAKLTNLSPPELPEDAINEDEDLLLSKYNAEILPIETWDRINALSINPQPTDEIVEVDVTGMTKEQRTKIHDAVKRAFGKSIVGSTVAVDDKKFVRFQKFRKGVRRDNRVKWVWPGEYVYFIVHKENCDTMDAAARLADRLKMNMHPSLMGYAGSKDRRAKTSQWFSLRKVDPRRIASAARDLPNLHVGNFSFNNVNLKLGMLKGNRFRIALRNVTASDEVISVACEKLKTLGFVNYYGLQRFGTRMEIPTYEIGLKLLQANYREAIRYILDDRCGRGGPNEMRLERALQKNPRDLLGALDKLARNQRILYLHAYQSLQWNRCVSRRLRLFGHVPAVGDLVPLTPLQVNIEDEDDAESDVEEKEDKTLEENVDQINDAIKPTTDDTDDNQEPDKKLENTTEKKGQIKNVPKPKVPVKVLTEQDVQSGRYTIFDVVMPVPGYNIEYPPNMVEYYKELLEKDNLKIDMRHKNKSFSMAGAYRHVVVRPRDVCWRVVRYDEPYCDLLLSDLQELRGDTTTGEKEDGKFKAFLLTMSLPASSYATMALRELLKVDTSNDNQAQQNNYFKSKSKVASDKANDKQGKKDEKGEMEDEKVDEKEDEKEGEKEDMNVDEGNNDELKQDDVNEQDETEDESRAEKRKIEENEEGDANAKKQKRDDDVTENVESGK</sequence>
<evidence type="ECO:0000313" key="5">
    <source>
        <dbReference type="EMBL" id="CAG5042579.1"/>
    </source>
</evidence>
<dbReference type="GO" id="GO:0003723">
    <property type="term" value="F:RNA binding"/>
    <property type="evidence" value="ECO:0007669"/>
    <property type="project" value="InterPro"/>
</dbReference>
<dbReference type="CDD" id="cd02576">
    <property type="entry name" value="PseudoU_synth_ScPUS7"/>
    <property type="match status" value="1"/>
</dbReference>
<feature type="compositionally biased region" description="Basic and acidic residues" evidence="3">
    <location>
        <begin position="80"/>
        <end position="90"/>
    </location>
</feature>
<dbReference type="PANTHER" id="PTHR13326">
    <property type="entry name" value="TRNA PSEUDOURIDINE SYNTHASE D"/>
    <property type="match status" value="1"/>
</dbReference>
<dbReference type="PANTHER" id="PTHR13326:SF31">
    <property type="entry name" value="PSEUDOURIDYLATE SYNTHASE 7 HOMOLOG"/>
    <property type="match status" value="1"/>
</dbReference>
<feature type="region of interest" description="Disordered" evidence="3">
    <location>
        <begin position="1"/>
        <end position="90"/>
    </location>
</feature>
<comment type="catalytic activity">
    <reaction evidence="2">
        <text>a uridine in tRNA = a pseudouridine in tRNA</text>
        <dbReference type="Rhea" id="RHEA:54572"/>
        <dbReference type="Rhea" id="RHEA-COMP:13339"/>
        <dbReference type="Rhea" id="RHEA-COMP:13934"/>
        <dbReference type="ChEBI" id="CHEBI:65314"/>
        <dbReference type="ChEBI" id="CHEBI:65315"/>
    </reaction>
</comment>
<dbReference type="GO" id="GO:0001522">
    <property type="term" value="P:pseudouridine synthesis"/>
    <property type="evidence" value="ECO:0007669"/>
    <property type="project" value="InterPro"/>
</dbReference>
<feature type="domain" description="TRUD" evidence="4">
    <location>
        <begin position="360"/>
        <end position="612"/>
    </location>
</feature>
<evidence type="ECO:0000259" key="4">
    <source>
        <dbReference type="PROSITE" id="PS50984"/>
    </source>
</evidence>
<dbReference type="Proteomes" id="UP000691718">
    <property type="component" value="Unassembled WGS sequence"/>
</dbReference>
<feature type="compositionally biased region" description="Basic and acidic residues" evidence="3">
    <location>
        <begin position="774"/>
        <end position="783"/>
    </location>
</feature>
<dbReference type="GO" id="GO:0009982">
    <property type="term" value="F:pseudouridine synthase activity"/>
    <property type="evidence" value="ECO:0007669"/>
    <property type="project" value="InterPro"/>
</dbReference>
<dbReference type="GO" id="GO:0005634">
    <property type="term" value="C:nucleus"/>
    <property type="evidence" value="ECO:0007669"/>
    <property type="project" value="TreeGrafter"/>
</dbReference>
<feature type="region of interest" description="Disordered" evidence="3">
    <location>
        <begin position="685"/>
        <end position="793"/>
    </location>
</feature>
<keyword evidence="1" id="KW-0819">tRNA processing</keyword>
<accession>A0A8S3XV81</accession>
<evidence type="ECO:0000256" key="3">
    <source>
        <dbReference type="SAM" id="MobiDB-lite"/>
    </source>
</evidence>
<proteinExistence type="predicted"/>
<evidence type="ECO:0000256" key="2">
    <source>
        <dbReference type="ARBA" id="ARBA00036943"/>
    </source>
</evidence>
<dbReference type="GO" id="GO:0008033">
    <property type="term" value="P:tRNA processing"/>
    <property type="evidence" value="ECO:0007669"/>
    <property type="project" value="UniProtKB-KW"/>
</dbReference>
<reference evidence="5" key="1">
    <citation type="submission" date="2021-04" db="EMBL/GenBank/DDBJ databases">
        <authorList>
            <person name="Tunstrom K."/>
        </authorList>
    </citation>
    <scope>NUCLEOTIDE SEQUENCE</scope>
</reference>